<organism evidence="1 2">
    <name type="scientific">Phyllobacterium ifriqiyense</name>
    <dbReference type="NCBI Taxonomy" id="314238"/>
    <lineage>
        <taxon>Bacteria</taxon>
        <taxon>Pseudomonadati</taxon>
        <taxon>Pseudomonadota</taxon>
        <taxon>Alphaproteobacteria</taxon>
        <taxon>Hyphomicrobiales</taxon>
        <taxon>Phyllobacteriaceae</taxon>
        <taxon>Phyllobacterium</taxon>
    </lineage>
</organism>
<accession>A0ABU0S389</accession>
<comment type="caution">
    <text evidence="1">The sequence shown here is derived from an EMBL/GenBank/DDBJ whole genome shotgun (WGS) entry which is preliminary data.</text>
</comment>
<reference evidence="1 2" key="1">
    <citation type="submission" date="2023-07" db="EMBL/GenBank/DDBJ databases">
        <title>Comparative genomics of wheat-associated soil bacteria to identify genetic determinants of phenazine resistance.</title>
        <authorList>
            <person name="Mouncey N."/>
        </authorList>
    </citation>
    <scope>NUCLEOTIDE SEQUENCE [LARGE SCALE GENOMIC DNA]</scope>
    <source>
        <strain evidence="1 2">W4I11</strain>
    </source>
</reference>
<dbReference type="Proteomes" id="UP001237780">
    <property type="component" value="Unassembled WGS sequence"/>
</dbReference>
<name>A0ABU0S389_9HYPH</name>
<proteinExistence type="predicted"/>
<sequence>MGTLYSEFIERLRRSVQEHEERILRLETGTEKRSGSRVPVTRKIFRYERPIITGALPITFARSFPGMT</sequence>
<evidence type="ECO:0000313" key="1">
    <source>
        <dbReference type="EMBL" id="MDQ0995224.1"/>
    </source>
</evidence>
<keyword evidence="2" id="KW-1185">Reference proteome</keyword>
<evidence type="ECO:0000313" key="2">
    <source>
        <dbReference type="Proteomes" id="UP001237780"/>
    </source>
</evidence>
<protein>
    <submittedName>
        <fullName evidence="1">Uncharacterized protein</fullName>
    </submittedName>
</protein>
<dbReference type="EMBL" id="JAUSZT010000002">
    <property type="protein sequence ID" value="MDQ0995224.1"/>
    <property type="molecule type" value="Genomic_DNA"/>
</dbReference>
<gene>
    <name evidence="1" type="ORF">QFZ34_000401</name>
</gene>